<dbReference type="GO" id="GO:0006508">
    <property type="term" value="P:proteolysis"/>
    <property type="evidence" value="ECO:0007669"/>
    <property type="project" value="UniProtKB-KW"/>
</dbReference>
<sequence>MNSNLFYRPGKKGEGRLGHWLKSLFRLAVILFFAGLVLGFLAFAYFAKDLPSPANISQRQITESTKIYDRTGKILLYDIHGEEKRTIIPFDEIPQQMRQATLAIEDSNFYNHFGLDFKGILRSILYNIIGKKILGQQVSIGGSTLTQQFIKNAILTSEKTYTRKIKEAIFAVEMEIKYSKDEIFGFYLNQVPYGSNAYGVEAAAQTFFNKNAKDLTLGEAALLASLTQAPSYYSPYGSHVDVLKARQEYVLDRMQKLGYISEEESEAAKQEKLKFAPAKSGIKAPHFVMYIKEYLEAKYGREAMEAGGLKVTTTLDWDLQKTAEEIIHNGAVSNWKNYKARNAALVALDPKTGQILAMVGSYDYFDLDNDGNVNVALRDRQPGSSFKPFAYATAFQKGYTPDTVLFDLKTEFNPNCPSSAAQEKDEYGLDCYHPGDYDDKLRGPVTARQALAQSLNIPSVQMLYLAGIPETIKTAKALGITTLNDPERYGLSLVLGGGEVKLLDEVAAYGVFANDGVKNQTAPILKVEDKDGQTLEEYKNESDKVLEPQIARLISNILSDNNSRAPVFGQNSALYFADRPVAAKTGTTQGY</sequence>
<evidence type="ECO:0000313" key="20">
    <source>
        <dbReference type="EMBL" id="PIV38656.1"/>
    </source>
</evidence>
<dbReference type="GO" id="GO:0030288">
    <property type="term" value="C:outer membrane-bounded periplasmic space"/>
    <property type="evidence" value="ECO:0007669"/>
    <property type="project" value="TreeGrafter"/>
</dbReference>
<evidence type="ECO:0000256" key="9">
    <source>
        <dbReference type="ARBA" id="ARBA00022801"/>
    </source>
</evidence>
<evidence type="ECO:0000256" key="8">
    <source>
        <dbReference type="ARBA" id="ARBA00022679"/>
    </source>
</evidence>
<dbReference type="AlphaFoldDB" id="A0A2M7D6L3"/>
<keyword evidence="10" id="KW-0133">Cell shape</keyword>
<feature type="domain" description="Penicillin-binding protein transpeptidase" evidence="18">
    <location>
        <begin position="344"/>
        <end position="589"/>
    </location>
</feature>
<comment type="catalytic activity">
    <reaction evidence="15">
        <text>Preferential cleavage: (Ac)2-L-Lys-D-Ala-|-D-Ala. Also transpeptidation of peptidyl-alanyl moieties that are N-acyl substituents of D-alanine.</text>
        <dbReference type="EC" id="3.4.16.4"/>
    </reaction>
</comment>
<dbReference type="GO" id="GO:0071555">
    <property type="term" value="P:cell wall organization"/>
    <property type="evidence" value="ECO:0007669"/>
    <property type="project" value="UniProtKB-KW"/>
</dbReference>
<evidence type="ECO:0000256" key="14">
    <source>
        <dbReference type="ARBA" id="ARBA00023316"/>
    </source>
</evidence>
<comment type="subcellular location">
    <subcellularLocation>
        <location evidence="1">Cell membrane</location>
    </subcellularLocation>
</comment>
<evidence type="ECO:0000259" key="18">
    <source>
        <dbReference type="Pfam" id="PF00905"/>
    </source>
</evidence>
<dbReference type="GO" id="GO:0008658">
    <property type="term" value="F:penicillin binding"/>
    <property type="evidence" value="ECO:0007669"/>
    <property type="project" value="InterPro"/>
</dbReference>
<comment type="catalytic activity">
    <reaction evidence="16">
        <text>[GlcNAc-(1-&gt;4)-Mur2Ac(oyl-L-Ala-gamma-D-Glu-L-Lys-D-Ala-D-Ala)](n)-di-trans,octa-cis-undecaprenyl diphosphate + beta-D-GlcNAc-(1-&gt;4)-Mur2Ac(oyl-L-Ala-gamma-D-Glu-L-Lys-D-Ala-D-Ala)-di-trans,octa-cis-undecaprenyl diphosphate = [GlcNAc-(1-&gt;4)-Mur2Ac(oyl-L-Ala-gamma-D-Glu-L-Lys-D-Ala-D-Ala)](n+1)-di-trans,octa-cis-undecaprenyl diphosphate + di-trans,octa-cis-undecaprenyl diphosphate + H(+)</text>
        <dbReference type="Rhea" id="RHEA:23708"/>
        <dbReference type="Rhea" id="RHEA-COMP:9602"/>
        <dbReference type="Rhea" id="RHEA-COMP:9603"/>
        <dbReference type="ChEBI" id="CHEBI:15378"/>
        <dbReference type="ChEBI" id="CHEBI:58405"/>
        <dbReference type="ChEBI" id="CHEBI:60033"/>
        <dbReference type="ChEBI" id="CHEBI:78435"/>
        <dbReference type="EC" id="2.4.99.28"/>
    </reaction>
</comment>
<evidence type="ECO:0000256" key="5">
    <source>
        <dbReference type="ARBA" id="ARBA00022645"/>
    </source>
</evidence>
<evidence type="ECO:0000256" key="16">
    <source>
        <dbReference type="ARBA" id="ARBA00049902"/>
    </source>
</evidence>
<keyword evidence="14" id="KW-0961">Cell wall biogenesis/degradation</keyword>
<keyword evidence="4" id="KW-1003">Cell membrane</keyword>
<evidence type="ECO:0000313" key="21">
    <source>
        <dbReference type="Proteomes" id="UP000229247"/>
    </source>
</evidence>
<evidence type="ECO:0000256" key="3">
    <source>
        <dbReference type="ARBA" id="ARBA00007739"/>
    </source>
</evidence>
<keyword evidence="7" id="KW-0328">Glycosyltransferase</keyword>
<comment type="similarity">
    <text evidence="3">In the N-terminal section; belongs to the glycosyltransferase 51 family.</text>
</comment>
<dbReference type="PANTHER" id="PTHR32282:SF11">
    <property type="entry name" value="PENICILLIN-BINDING PROTEIN 1B"/>
    <property type="match status" value="1"/>
</dbReference>
<evidence type="ECO:0000256" key="12">
    <source>
        <dbReference type="ARBA" id="ARBA00023136"/>
    </source>
</evidence>
<keyword evidence="11" id="KW-0573">Peptidoglycan synthesis</keyword>
<dbReference type="GO" id="GO:0008360">
    <property type="term" value="P:regulation of cell shape"/>
    <property type="evidence" value="ECO:0007669"/>
    <property type="project" value="UniProtKB-KW"/>
</dbReference>
<dbReference type="Gene3D" id="1.10.3810.10">
    <property type="entry name" value="Biosynthetic peptidoglycan transglycosylase-like"/>
    <property type="match status" value="1"/>
</dbReference>
<reference evidence="21" key="1">
    <citation type="submission" date="2017-09" db="EMBL/GenBank/DDBJ databases">
        <title>Depth-based differentiation of microbial function through sediment-hosted aquifers and enrichment of novel symbionts in the deep terrestrial subsurface.</title>
        <authorList>
            <person name="Probst A.J."/>
            <person name="Ladd B."/>
            <person name="Jarett J.K."/>
            <person name="Geller-Mcgrath D.E."/>
            <person name="Sieber C.M.K."/>
            <person name="Emerson J.B."/>
            <person name="Anantharaman K."/>
            <person name="Thomas B.C."/>
            <person name="Malmstrom R."/>
            <person name="Stieglmeier M."/>
            <person name="Klingl A."/>
            <person name="Woyke T."/>
            <person name="Ryan C.M."/>
            <person name="Banfield J.F."/>
        </authorList>
    </citation>
    <scope>NUCLEOTIDE SEQUENCE [LARGE SCALE GENOMIC DNA]</scope>
</reference>
<evidence type="ECO:0000256" key="13">
    <source>
        <dbReference type="ARBA" id="ARBA00023268"/>
    </source>
</evidence>
<dbReference type="InterPro" id="IPR012338">
    <property type="entry name" value="Beta-lactam/transpept-like"/>
</dbReference>
<keyword evidence="6" id="KW-0645">Protease</keyword>
<dbReference type="Pfam" id="PF00905">
    <property type="entry name" value="Transpeptidase"/>
    <property type="match status" value="1"/>
</dbReference>
<dbReference type="InterPro" id="IPR023346">
    <property type="entry name" value="Lysozyme-like_dom_sf"/>
</dbReference>
<dbReference type="SUPFAM" id="SSF56601">
    <property type="entry name" value="beta-lactamase/transpeptidase-like"/>
    <property type="match status" value="1"/>
</dbReference>
<feature type="non-terminal residue" evidence="20">
    <location>
        <position position="591"/>
    </location>
</feature>
<evidence type="ECO:0000256" key="7">
    <source>
        <dbReference type="ARBA" id="ARBA00022676"/>
    </source>
</evidence>
<dbReference type="SUPFAM" id="SSF53955">
    <property type="entry name" value="Lysozyme-like"/>
    <property type="match status" value="1"/>
</dbReference>
<dbReference type="Pfam" id="PF00912">
    <property type="entry name" value="Transgly"/>
    <property type="match status" value="1"/>
</dbReference>
<dbReference type="InterPro" id="IPR001460">
    <property type="entry name" value="PCN-bd_Tpept"/>
</dbReference>
<dbReference type="InterPro" id="IPR001264">
    <property type="entry name" value="Glyco_trans_51"/>
</dbReference>
<dbReference type="InterPro" id="IPR036950">
    <property type="entry name" value="PBP_transglycosylase"/>
</dbReference>
<protein>
    <submittedName>
        <fullName evidence="20">Penicillin-binding protein</fullName>
    </submittedName>
</protein>
<feature type="transmembrane region" description="Helical" evidence="17">
    <location>
        <begin position="24"/>
        <end position="47"/>
    </location>
</feature>
<name>A0A2M7D6L3_9BACT</name>
<evidence type="ECO:0000256" key="17">
    <source>
        <dbReference type="SAM" id="Phobius"/>
    </source>
</evidence>
<feature type="domain" description="Glycosyl transferase family 51" evidence="19">
    <location>
        <begin position="78"/>
        <end position="255"/>
    </location>
</feature>
<evidence type="ECO:0000256" key="2">
    <source>
        <dbReference type="ARBA" id="ARBA00007090"/>
    </source>
</evidence>
<comment type="caution">
    <text evidence="20">The sequence shown here is derived from an EMBL/GenBank/DDBJ whole genome shotgun (WGS) entry which is preliminary data.</text>
</comment>
<keyword evidence="13" id="KW-0511">Multifunctional enzyme</keyword>
<dbReference type="InterPro" id="IPR050396">
    <property type="entry name" value="Glycosyltr_51/Transpeptidase"/>
</dbReference>
<keyword evidence="17" id="KW-0812">Transmembrane</keyword>
<accession>A0A2M7D6L3</accession>
<dbReference type="GO" id="GO:0009252">
    <property type="term" value="P:peptidoglycan biosynthetic process"/>
    <property type="evidence" value="ECO:0007669"/>
    <property type="project" value="UniProtKB-KW"/>
</dbReference>
<comment type="similarity">
    <text evidence="2">In the C-terminal section; belongs to the transpeptidase family.</text>
</comment>
<gene>
    <name evidence="20" type="ORF">COS30_00935</name>
</gene>
<keyword evidence="8" id="KW-0808">Transferase</keyword>
<evidence type="ECO:0000256" key="4">
    <source>
        <dbReference type="ARBA" id="ARBA00022475"/>
    </source>
</evidence>
<evidence type="ECO:0000256" key="11">
    <source>
        <dbReference type="ARBA" id="ARBA00022984"/>
    </source>
</evidence>
<keyword evidence="12 17" id="KW-0472">Membrane</keyword>
<proteinExistence type="inferred from homology"/>
<evidence type="ECO:0000259" key="19">
    <source>
        <dbReference type="Pfam" id="PF00912"/>
    </source>
</evidence>
<dbReference type="FunFam" id="1.10.3810.10:FF:000001">
    <property type="entry name" value="Penicillin-binding protein 1A"/>
    <property type="match status" value="1"/>
</dbReference>
<dbReference type="Proteomes" id="UP000229247">
    <property type="component" value="Unassembled WGS sequence"/>
</dbReference>
<dbReference type="GO" id="GO:0009002">
    <property type="term" value="F:serine-type D-Ala-D-Ala carboxypeptidase activity"/>
    <property type="evidence" value="ECO:0007669"/>
    <property type="project" value="UniProtKB-EC"/>
</dbReference>
<evidence type="ECO:0000256" key="6">
    <source>
        <dbReference type="ARBA" id="ARBA00022670"/>
    </source>
</evidence>
<evidence type="ECO:0000256" key="15">
    <source>
        <dbReference type="ARBA" id="ARBA00034000"/>
    </source>
</evidence>
<dbReference type="EMBL" id="PEUE01000025">
    <property type="protein sequence ID" value="PIV38656.1"/>
    <property type="molecule type" value="Genomic_DNA"/>
</dbReference>
<dbReference type="PANTHER" id="PTHR32282">
    <property type="entry name" value="BINDING PROTEIN TRANSPEPTIDASE, PUTATIVE-RELATED"/>
    <property type="match status" value="1"/>
</dbReference>
<keyword evidence="5" id="KW-0121">Carboxypeptidase</keyword>
<evidence type="ECO:0000256" key="10">
    <source>
        <dbReference type="ARBA" id="ARBA00022960"/>
    </source>
</evidence>
<dbReference type="GO" id="GO:0005886">
    <property type="term" value="C:plasma membrane"/>
    <property type="evidence" value="ECO:0007669"/>
    <property type="project" value="UniProtKB-SubCell"/>
</dbReference>
<keyword evidence="9" id="KW-0378">Hydrolase</keyword>
<dbReference type="GO" id="GO:0008955">
    <property type="term" value="F:peptidoglycan glycosyltransferase activity"/>
    <property type="evidence" value="ECO:0007669"/>
    <property type="project" value="UniProtKB-EC"/>
</dbReference>
<keyword evidence="17" id="KW-1133">Transmembrane helix</keyword>
<organism evidence="20 21">
    <name type="scientific">Candidatus Portnoybacteria bacterium CG02_land_8_20_14_3_00_45_8</name>
    <dbReference type="NCBI Taxonomy" id="1974807"/>
    <lineage>
        <taxon>Bacteria</taxon>
        <taxon>Candidatus Portnoyibacteriota</taxon>
    </lineage>
</organism>
<evidence type="ECO:0000256" key="1">
    <source>
        <dbReference type="ARBA" id="ARBA00004236"/>
    </source>
</evidence>
<dbReference type="Gene3D" id="3.40.710.10">
    <property type="entry name" value="DD-peptidase/beta-lactamase superfamily"/>
    <property type="match status" value="1"/>
</dbReference>